<reference evidence="2" key="1">
    <citation type="journal article" date="2024" name="Proc. Natl. Acad. Sci. U.S.A.">
        <title>Extraordinary preservation of gene collinearity over three hundred million years revealed in homosporous lycophytes.</title>
        <authorList>
            <person name="Li C."/>
            <person name="Wickell D."/>
            <person name="Kuo L.Y."/>
            <person name="Chen X."/>
            <person name="Nie B."/>
            <person name="Liao X."/>
            <person name="Peng D."/>
            <person name="Ji J."/>
            <person name="Jenkins J."/>
            <person name="Williams M."/>
            <person name="Shu S."/>
            <person name="Plott C."/>
            <person name="Barry K."/>
            <person name="Rajasekar S."/>
            <person name="Grimwood J."/>
            <person name="Han X."/>
            <person name="Sun S."/>
            <person name="Hou Z."/>
            <person name="He W."/>
            <person name="Dai G."/>
            <person name="Sun C."/>
            <person name="Schmutz J."/>
            <person name="Leebens-Mack J.H."/>
            <person name="Li F.W."/>
            <person name="Wang L."/>
        </authorList>
    </citation>
    <scope>NUCLEOTIDE SEQUENCE [LARGE SCALE GENOMIC DNA]</scope>
    <source>
        <strain evidence="2">cv. PW_Plant_1</strain>
    </source>
</reference>
<evidence type="ECO:0000313" key="1">
    <source>
        <dbReference type="EMBL" id="KAJ7548102.1"/>
    </source>
</evidence>
<gene>
    <name evidence="1" type="ORF">O6H91_08G117200</name>
</gene>
<proteinExistence type="predicted"/>
<protein>
    <submittedName>
        <fullName evidence="1">Uncharacterized protein</fullName>
    </submittedName>
</protein>
<evidence type="ECO:0000313" key="2">
    <source>
        <dbReference type="Proteomes" id="UP001162992"/>
    </source>
</evidence>
<dbReference type="EMBL" id="CM055099">
    <property type="protein sequence ID" value="KAJ7548102.1"/>
    <property type="molecule type" value="Genomic_DNA"/>
</dbReference>
<name>A0ACC2D297_DIPCM</name>
<organism evidence="1 2">
    <name type="scientific">Diphasiastrum complanatum</name>
    <name type="common">Issler's clubmoss</name>
    <name type="synonym">Lycopodium complanatum</name>
    <dbReference type="NCBI Taxonomy" id="34168"/>
    <lineage>
        <taxon>Eukaryota</taxon>
        <taxon>Viridiplantae</taxon>
        <taxon>Streptophyta</taxon>
        <taxon>Embryophyta</taxon>
        <taxon>Tracheophyta</taxon>
        <taxon>Lycopodiopsida</taxon>
        <taxon>Lycopodiales</taxon>
        <taxon>Lycopodiaceae</taxon>
        <taxon>Lycopodioideae</taxon>
        <taxon>Diphasiastrum</taxon>
    </lineage>
</organism>
<keyword evidence="2" id="KW-1185">Reference proteome</keyword>
<comment type="caution">
    <text evidence="1">The sequence shown here is derived from an EMBL/GenBank/DDBJ whole genome shotgun (WGS) entry which is preliminary data.</text>
</comment>
<accession>A0ACC2D297</accession>
<sequence>MAVSAVLAPNFMFPALNKPSLSSRLCFEPTPAAAQSLGSATLLANNKPFQAGVNGRRINLRRFRCSVNKGNTGSGGGGSRGGSGGDKFSPLFANGNSEIESPVPYEQQPINEYQSLLDSVYFSWAVEDVWSYGLKLGAIGASFTLLLGWPVAAASVNPEQEFWKCGMGAVCGGIMCTTLSALRLYLGWAYVGNRLFSATVEYEETGWYDGQVWVKPPEVLARDRLLGSYTVKPALNRVKLTLVALALSLTACVLILSNIPTPSKLSSRIEPDADAPMEKIHANYSAASAHRFEPDAFAQEKFDEKALFDYCK</sequence>
<dbReference type="Proteomes" id="UP001162992">
    <property type="component" value="Chromosome 8"/>
</dbReference>